<sequence length="112" mass="12760">MKVRILAKVFEERDHILTWFKGRPVLVVKRPEGLYAIDAVCAHMGCALLTEVDGYYAVCPAHKAKYDIRTGEMVEKPVVRPEVPCEFEAIKPPLKRYKARIAEDGFLDLEEA</sequence>
<dbReference type="EMBL" id="JZWT02000014">
    <property type="protein sequence ID" value="MFB6490779.1"/>
    <property type="molecule type" value="Genomic_DNA"/>
</dbReference>
<gene>
    <name evidence="1" type="ORF">TU35_005980</name>
</gene>
<evidence type="ECO:0000313" key="2">
    <source>
        <dbReference type="Proteomes" id="UP000033636"/>
    </source>
</evidence>
<evidence type="ECO:0000313" key="1">
    <source>
        <dbReference type="EMBL" id="MFB6490779.1"/>
    </source>
</evidence>
<name>A0ACC6V142_9CREN</name>
<dbReference type="Proteomes" id="UP000033636">
    <property type="component" value="Unassembled WGS sequence"/>
</dbReference>
<protein>
    <submittedName>
        <fullName evidence="1">Rieske (2Fe-2S) protein</fullName>
    </submittedName>
</protein>
<accession>A0ACC6V142</accession>
<proteinExistence type="predicted"/>
<organism evidence="1 2">
    <name type="scientific">Thermoproteus sp. AZ2</name>
    <dbReference type="NCBI Taxonomy" id="1609232"/>
    <lineage>
        <taxon>Archaea</taxon>
        <taxon>Thermoproteota</taxon>
        <taxon>Thermoprotei</taxon>
        <taxon>Thermoproteales</taxon>
        <taxon>Thermoproteaceae</taxon>
        <taxon>Thermoproteus</taxon>
    </lineage>
</organism>
<reference evidence="1" key="1">
    <citation type="submission" date="2024-07" db="EMBL/GenBank/DDBJ databases">
        <title>Metagenome and Metagenome-Assembled Genomes of Archaea from a hot spring from the geothermal field of Los Azufres, Mexico.</title>
        <authorList>
            <person name="Marin-Paredes R."/>
            <person name="Martinez-Romero E."/>
            <person name="Servin-Garciduenas L.E."/>
        </authorList>
    </citation>
    <scope>NUCLEOTIDE SEQUENCE</scope>
</reference>
<comment type="caution">
    <text evidence="1">The sequence shown here is derived from an EMBL/GenBank/DDBJ whole genome shotgun (WGS) entry which is preliminary data.</text>
</comment>